<dbReference type="OMA" id="IRQVFQF"/>
<name>A0A8S1JM76_PARPR</name>
<dbReference type="EMBL" id="CAJJDM010000001">
    <property type="protein sequence ID" value="CAD8043312.1"/>
    <property type="molecule type" value="Genomic_DNA"/>
</dbReference>
<protein>
    <submittedName>
        <fullName evidence="1">Uncharacterized protein</fullName>
    </submittedName>
</protein>
<keyword evidence="2" id="KW-1185">Reference proteome</keyword>
<proteinExistence type="predicted"/>
<dbReference type="AlphaFoldDB" id="A0A8S1JM76"/>
<evidence type="ECO:0000313" key="1">
    <source>
        <dbReference type="EMBL" id="CAD8043312.1"/>
    </source>
</evidence>
<organism evidence="1 2">
    <name type="scientific">Paramecium primaurelia</name>
    <dbReference type="NCBI Taxonomy" id="5886"/>
    <lineage>
        <taxon>Eukaryota</taxon>
        <taxon>Sar</taxon>
        <taxon>Alveolata</taxon>
        <taxon>Ciliophora</taxon>
        <taxon>Intramacronucleata</taxon>
        <taxon>Oligohymenophorea</taxon>
        <taxon>Peniculida</taxon>
        <taxon>Parameciidae</taxon>
        <taxon>Paramecium</taxon>
    </lineage>
</organism>
<evidence type="ECO:0000313" key="2">
    <source>
        <dbReference type="Proteomes" id="UP000688137"/>
    </source>
</evidence>
<dbReference type="Proteomes" id="UP000688137">
    <property type="component" value="Unassembled WGS sequence"/>
</dbReference>
<accession>A0A8S1JM76</accession>
<comment type="caution">
    <text evidence="1">The sequence shown here is derived from an EMBL/GenBank/DDBJ whole genome shotgun (WGS) entry which is preliminary data.</text>
</comment>
<gene>
    <name evidence="1" type="ORF">PPRIM_AZ9-3.1.T0040536</name>
</gene>
<sequence>MNIVKTIRQVFQFSRVRYFVQQKDPRINVDYADSKETKIPNVCSNPEKLNEESEYCKVTVQGKEVKSSEKLRIKAKVKNCKEINGIIAYI</sequence>
<reference evidence="1" key="1">
    <citation type="submission" date="2021-01" db="EMBL/GenBank/DDBJ databases">
        <authorList>
            <consortium name="Genoscope - CEA"/>
            <person name="William W."/>
        </authorList>
    </citation>
    <scope>NUCLEOTIDE SEQUENCE</scope>
</reference>